<sequence length="193" mass="23352">MKIKKKKLFENYNRDPDTNAYIIPIWLDSYDDVFDDWDPSPFKMRDIEDEFLDFLWDSVEDIPKRDEIIFEFFIPATLKNSQKEQILVSALKHHFDYMAIRNEKKRRKEQLEAMKYFILGIIFFIIAYMGPFKSDALMIRILEDGLFVGGWVFMWETISNLFIESRELNEERSIIKRFMKAKVRFVEKKDPFS</sequence>
<keyword evidence="1" id="KW-0472">Membrane</keyword>
<name>A0A1G5RQ94_9FIRM</name>
<dbReference type="EMBL" id="FMWL01000001">
    <property type="protein sequence ID" value="SCZ76020.1"/>
    <property type="molecule type" value="Genomic_DNA"/>
</dbReference>
<accession>A0A1G5RQ94</accession>
<evidence type="ECO:0000313" key="2">
    <source>
        <dbReference type="EMBL" id="SCZ76020.1"/>
    </source>
</evidence>
<dbReference type="Proteomes" id="UP000199208">
    <property type="component" value="Unassembled WGS sequence"/>
</dbReference>
<dbReference type="RefSeq" id="WP_092588863.1">
    <property type="nucleotide sequence ID" value="NZ_FMWL01000001.1"/>
</dbReference>
<dbReference type="AlphaFoldDB" id="A0A1G5RQ94"/>
<organism evidence="2 3">
    <name type="scientific">Acidaminobacter hydrogenoformans DSM 2784</name>
    <dbReference type="NCBI Taxonomy" id="1120920"/>
    <lineage>
        <taxon>Bacteria</taxon>
        <taxon>Bacillati</taxon>
        <taxon>Bacillota</taxon>
        <taxon>Clostridia</taxon>
        <taxon>Peptostreptococcales</taxon>
        <taxon>Acidaminobacteraceae</taxon>
        <taxon>Acidaminobacter</taxon>
    </lineage>
</organism>
<keyword evidence="3" id="KW-1185">Reference proteome</keyword>
<evidence type="ECO:0000313" key="3">
    <source>
        <dbReference type="Proteomes" id="UP000199208"/>
    </source>
</evidence>
<keyword evidence="1" id="KW-1133">Transmembrane helix</keyword>
<protein>
    <submittedName>
        <fullName evidence="2">Uncharacterized protein</fullName>
    </submittedName>
</protein>
<keyword evidence="1" id="KW-0812">Transmembrane</keyword>
<proteinExistence type="predicted"/>
<gene>
    <name evidence="2" type="ORF">SAMN03080599_00028</name>
</gene>
<reference evidence="2 3" key="1">
    <citation type="submission" date="2016-10" db="EMBL/GenBank/DDBJ databases">
        <authorList>
            <person name="de Groot N.N."/>
        </authorList>
    </citation>
    <scope>NUCLEOTIDE SEQUENCE [LARGE SCALE GENOMIC DNA]</scope>
    <source>
        <strain evidence="2 3">DSM 2784</strain>
    </source>
</reference>
<evidence type="ECO:0000256" key="1">
    <source>
        <dbReference type="SAM" id="Phobius"/>
    </source>
</evidence>
<feature type="transmembrane region" description="Helical" evidence="1">
    <location>
        <begin position="113"/>
        <end position="130"/>
    </location>
</feature>
<dbReference type="OrthoDB" id="573194at2"/>